<geneLocation type="mitochondrion" evidence="3"/>
<evidence type="ECO:0000313" key="4">
    <source>
        <dbReference type="Proteomes" id="UP000290189"/>
    </source>
</evidence>
<gene>
    <name evidence="3" type="ORF">PLBR_LOCUS5904</name>
</gene>
<reference evidence="3 4" key="1">
    <citation type="submission" date="2018-03" db="EMBL/GenBank/DDBJ databases">
        <authorList>
            <person name="Fogelqvist J."/>
        </authorList>
    </citation>
    <scope>NUCLEOTIDE SEQUENCE [LARGE SCALE GENOMIC DNA]</scope>
</reference>
<accession>A0A3P3YF05</accession>
<dbReference type="Proteomes" id="UP000290189">
    <property type="component" value="Unassembled WGS sequence"/>
</dbReference>
<evidence type="ECO:0000256" key="2">
    <source>
        <dbReference type="SAM" id="SignalP"/>
    </source>
</evidence>
<dbReference type="AlphaFoldDB" id="A0A3P3YF05"/>
<feature type="signal peptide" evidence="2">
    <location>
        <begin position="1"/>
        <end position="17"/>
    </location>
</feature>
<evidence type="ECO:0000313" key="3">
    <source>
        <dbReference type="EMBL" id="SPQ98689.1"/>
    </source>
</evidence>
<keyword evidence="1" id="KW-1133">Transmembrane helix</keyword>
<organism evidence="3 4">
    <name type="scientific">Plasmodiophora brassicae</name>
    <name type="common">Clubroot disease agent</name>
    <dbReference type="NCBI Taxonomy" id="37360"/>
    <lineage>
        <taxon>Eukaryota</taxon>
        <taxon>Sar</taxon>
        <taxon>Rhizaria</taxon>
        <taxon>Endomyxa</taxon>
        <taxon>Phytomyxea</taxon>
        <taxon>Plasmodiophorida</taxon>
        <taxon>Plasmodiophoridae</taxon>
        <taxon>Plasmodiophora</taxon>
    </lineage>
</organism>
<feature type="chain" id="PRO_5018092108" evidence="2">
    <location>
        <begin position="18"/>
        <end position="201"/>
    </location>
</feature>
<dbReference type="EMBL" id="OVEO01000010">
    <property type="protein sequence ID" value="SPQ98689.1"/>
    <property type="molecule type" value="Genomic_DNA"/>
</dbReference>
<keyword evidence="2" id="KW-0732">Signal</keyword>
<name>A0A3P3YF05_PLABS</name>
<feature type="transmembrane region" description="Helical" evidence="1">
    <location>
        <begin position="101"/>
        <end position="121"/>
    </location>
</feature>
<keyword evidence="1" id="KW-0812">Transmembrane</keyword>
<evidence type="ECO:0000256" key="1">
    <source>
        <dbReference type="SAM" id="Phobius"/>
    </source>
</evidence>
<proteinExistence type="predicted"/>
<keyword evidence="1" id="KW-0472">Membrane</keyword>
<sequence>MPPRCIIVLGLLSAAIATQVPQPDGRADPNPGLPLSNRILKRSVARGVVIGIAVGMLAGPALRRRARPVPSPARVAPARKRSSIWQRHIELVGYRVQVMRLALAAASLVGLLVICLTVGVVTCRRRAGQRKQAGSAKKAYDLTTLSALPRLPGAAATNVERPQMAHTMSVRNNNGVRHLSTLADSDSCRAPTIRKIDLMPP</sequence>
<keyword evidence="3" id="KW-0496">Mitochondrion</keyword>
<protein>
    <submittedName>
        <fullName evidence="3">Uncharacterized protein</fullName>
    </submittedName>
</protein>